<keyword evidence="1 2" id="KW-0808">Transferase</keyword>
<evidence type="ECO:0000313" key="2">
    <source>
        <dbReference type="EMBL" id="SDE56579.1"/>
    </source>
</evidence>
<dbReference type="Gene3D" id="3.40.50.10540">
    <property type="entry name" value="Crotonobetainyl-coa:carnitine coa-transferase, domain 1"/>
    <property type="match status" value="1"/>
</dbReference>
<proteinExistence type="predicted"/>
<dbReference type="PANTHER" id="PTHR48207:SF3">
    <property type="entry name" value="SUCCINATE--HYDROXYMETHYLGLUTARATE COA-TRANSFERASE"/>
    <property type="match status" value="1"/>
</dbReference>
<protein>
    <submittedName>
        <fullName evidence="2">CoA-transferase family III</fullName>
    </submittedName>
</protein>
<dbReference type="EMBL" id="FMZV01000023">
    <property type="protein sequence ID" value="SDE56579.1"/>
    <property type="molecule type" value="Genomic_DNA"/>
</dbReference>
<dbReference type="SUPFAM" id="SSF89796">
    <property type="entry name" value="CoA-transferase family III (CaiB/BaiF)"/>
    <property type="match status" value="1"/>
</dbReference>
<dbReference type="OrthoDB" id="7208981at2"/>
<name>A0A1G7DYN8_9RHOB</name>
<dbReference type="Proteomes" id="UP000199628">
    <property type="component" value="Unassembled WGS sequence"/>
</dbReference>
<dbReference type="RefSeq" id="WP_093037144.1">
    <property type="nucleotide sequence ID" value="NZ_FMZV01000023.1"/>
</dbReference>
<dbReference type="AlphaFoldDB" id="A0A1G7DYN8"/>
<organism evidence="2 3">
    <name type="scientific">Ruegeria marina</name>
    <dbReference type="NCBI Taxonomy" id="639004"/>
    <lineage>
        <taxon>Bacteria</taxon>
        <taxon>Pseudomonadati</taxon>
        <taxon>Pseudomonadota</taxon>
        <taxon>Alphaproteobacteria</taxon>
        <taxon>Rhodobacterales</taxon>
        <taxon>Roseobacteraceae</taxon>
        <taxon>Ruegeria</taxon>
    </lineage>
</organism>
<keyword evidence="3" id="KW-1185">Reference proteome</keyword>
<evidence type="ECO:0000256" key="1">
    <source>
        <dbReference type="ARBA" id="ARBA00022679"/>
    </source>
</evidence>
<dbReference type="InterPro" id="IPR003673">
    <property type="entry name" value="CoA-Trfase_fam_III"/>
</dbReference>
<dbReference type="PANTHER" id="PTHR48207">
    <property type="entry name" value="SUCCINATE--HYDROXYMETHYLGLUTARATE COA-TRANSFERASE"/>
    <property type="match status" value="1"/>
</dbReference>
<evidence type="ECO:0000313" key="3">
    <source>
        <dbReference type="Proteomes" id="UP000199628"/>
    </source>
</evidence>
<dbReference type="InterPro" id="IPR023606">
    <property type="entry name" value="CoA-Trfase_III_dom_1_sf"/>
</dbReference>
<dbReference type="GO" id="GO:0008410">
    <property type="term" value="F:CoA-transferase activity"/>
    <property type="evidence" value="ECO:0007669"/>
    <property type="project" value="TreeGrafter"/>
</dbReference>
<dbReference type="Pfam" id="PF02515">
    <property type="entry name" value="CoA_transf_3"/>
    <property type="match status" value="1"/>
</dbReference>
<sequence length="286" mass="31426">MGSPRKAPVGQVTVAMLDSLIAMQGYLSQIYFVAGESPQPVGTRHPSIVPDGSFPTSDGHVIVACLTERFWHNFERCLRREDLIDDPRFAEYRQRPSNRDVLEPIIREIMQRNATAIWLERLTEFDVPNAPILSIGEALDQDHVAAHGLIDAVSHPEVGDMKLVRGPILFDAVVPAGKRVFAAEGSGCVRARRGAAGAAQAQDAQPGALAGGQDVVLVRILSLGISRKTIRCLHPSVLVEHKRSRYFCLDGFGFVVSISPIGLMLDGEPNWPFGSFILPIFIWTRR</sequence>
<dbReference type="InterPro" id="IPR050483">
    <property type="entry name" value="CoA-transferase_III_domain"/>
</dbReference>
<reference evidence="3" key="1">
    <citation type="submission" date="2016-10" db="EMBL/GenBank/DDBJ databases">
        <authorList>
            <person name="Varghese N."/>
            <person name="Submissions S."/>
        </authorList>
    </citation>
    <scope>NUCLEOTIDE SEQUENCE [LARGE SCALE GENOMIC DNA]</scope>
    <source>
        <strain evidence="3">CGMCC 1.9108</strain>
    </source>
</reference>
<dbReference type="STRING" id="639004.SAMN04488239_1236"/>
<accession>A0A1G7DYN8</accession>
<gene>
    <name evidence="2" type="ORF">SAMN04488239_1236</name>
</gene>
<dbReference type="Gene3D" id="3.30.1540.10">
    <property type="entry name" value="formyl-coa transferase, domain 3"/>
    <property type="match status" value="1"/>
</dbReference>
<dbReference type="InterPro" id="IPR044855">
    <property type="entry name" value="CoA-Trfase_III_dom3_sf"/>
</dbReference>